<accession>A0ABT6I8M9</accession>
<dbReference type="Gene3D" id="3.40.50.1220">
    <property type="entry name" value="TPP-binding domain"/>
    <property type="match status" value="1"/>
</dbReference>
<feature type="domain" description="Thiamine pyrophosphate enzyme N-terminal TPP-binding" evidence="6">
    <location>
        <begin position="13"/>
        <end position="131"/>
    </location>
</feature>
<organism evidence="7 8">
    <name type="scientific">Salinicola acroporae</name>
    <dbReference type="NCBI Taxonomy" id="1541440"/>
    <lineage>
        <taxon>Bacteria</taxon>
        <taxon>Pseudomonadati</taxon>
        <taxon>Pseudomonadota</taxon>
        <taxon>Gammaproteobacteria</taxon>
        <taxon>Oceanospirillales</taxon>
        <taxon>Halomonadaceae</taxon>
        <taxon>Salinicola</taxon>
    </lineage>
</organism>
<feature type="domain" description="Thiamine pyrophosphate enzyme TPP-binding" evidence="5">
    <location>
        <begin position="395"/>
        <end position="541"/>
    </location>
</feature>
<evidence type="ECO:0000259" key="6">
    <source>
        <dbReference type="Pfam" id="PF02776"/>
    </source>
</evidence>
<dbReference type="Pfam" id="PF02776">
    <property type="entry name" value="TPP_enzyme_N"/>
    <property type="match status" value="1"/>
</dbReference>
<dbReference type="Pfam" id="PF02775">
    <property type="entry name" value="TPP_enzyme_C"/>
    <property type="match status" value="1"/>
</dbReference>
<dbReference type="EMBL" id="PGFS01000001">
    <property type="protein sequence ID" value="MDH4573971.1"/>
    <property type="molecule type" value="Genomic_DNA"/>
</dbReference>
<reference evidence="7" key="1">
    <citation type="journal article" date="2015" name="Antonie Van Leeuwenhoek">
        <title>Comparative 16S rRNA signatures and multilocus sequence analysis for the genus Salinicola and description of Salinicola acroporae sp. nov., isolated from coral Acropora digitifera.</title>
        <authorList>
            <person name="Lepcha R.T."/>
            <person name="Poddar A."/>
            <person name="Schumann P."/>
            <person name="Das S.K."/>
        </authorList>
    </citation>
    <scope>NUCLEOTIDE SEQUENCE</scope>
    <source>
        <strain evidence="7">S4-41</strain>
    </source>
</reference>
<dbReference type="Proteomes" id="UP001162135">
    <property type="component" value="Unassembled WGS sequence"/>
</dbReference>
<evidence type="ECO:0000313" key="7">
    <source>
        <dbReference type="EMBL" id="MDH4573971.1"/>
    </source>
</evidence>
<keyword evidence="2 3" id="KW-0786">Thiamine pyrophosphate</keyword>
<dbReference type="InterPro" id="IPR029035">
    <property type="entry name" value="DHS-like_NAD/FAD-binding_dom"/>
</dbReference>
<evidence type="ECO:0000259" key="4">
    <source>
        <dbReference type="Pfam" id="PF00205"/>
    </source>
</evidence>
<dbReference type="CDD" id="cd00568">
    <property type="entry name" value="TPP_enzymes"/>
    <property type="match status" value="1"/>
</dbReference>
<dbReference type="InterPro" id="IPR012001">
    <property type="entry name" value="Thiamin_PyroP_enz_TPP-bd_dom"/>
</dbReference>
<proteinExistence type="inferred from homology"/>
<dbReference type="InterPro" id="IPR011766">
    <property type="entry name" value="TPP_enzyme_TPP-bd"/>
</dbReference>
<sequence>MTENARQTSPRPRTGGEVLVDQLLIHGTDHAYCVPGESYLAVLDALYAVRDRFQLYNARHEAGAANMAEASGKLTGEPGVAFVTRGPGACHAAIGVHIAMQDSTPMILFIGQVAREALDREAFQEIDYTAMFGGVAKWVAQIEDARRIPEYLSRAYRTATSGRPGPVVIALPEDMLTDTVTVADAPRYRATAPQLSSADVEQVMTALESAARPLVLLGGSGWDDEACHRIARFAEANYLPVACAFRRQDLIDNRSPAYVGDFGTAVSPTLTVRLAEADLLLVINSRLGELTTRGYTTVAIPNPAQRLIHLHLDADEIGRVYAPEIGLAASPKAFASAVATRQLSHRDRWRAWQQTLRGEHLADRQPLPGDQAMVLSRALVAAAEILPDKTIVTLDAGNHAGWVQRFLCYARPGRQLGSTCGAMGYAVPAAVAASLAAPDQRVIACVGDGGFMMSGQELATAIQHGGHVIVLLFNNASYATIRMHQEREYPTRVVGTDLHNPDFVALAKAMGASSERISDTDAFVPALQRALAHAGCSVIEITTDIEAISSRTTLSELRRSADGNAS</sequence>
<name>A0ABT6I8M9_9GAMM</name>
<comment type="similarity">
    <text evidence="1 3">Belongs to the TPP enzyme family.</text>
</comment>
<dbReference type="InterPro" id="IPR045229">
    <property type="entry name" value="TPP_enz"/>
</dbReference>
<dbReference type="CDD" id="cd07035">
    <property type="entry name" value="TPP_PYR_POX_like"/>
    <property type="match status" value="1"/>
</dbReference>
<dbReference type="SUPFAM" id="SSF52518">
    <property type="entry name" value="Thiamin diphosphate-binding fold (THDP-binding)"/>
    <property type="match status" value="2"/>
</dbReference>
<protein>
    <submittedName>
        <fullName evidence="7">Thiamine pyrophosphate-binding protein</fullName>
    </submittedName>
</protein>
<reference evidence="7" key="2">
    <citation type="submission" date="2017-11" db="EMBL/GenBank/DDBJ databases">
        <authorList>
            <person name="Das S.K."/>
        </authorList>
    </citation>
    <scope>NUCLEOTIDE SEQUENCE</scope>
    <source>
        <strain evidence="7">S4-41</strain>
    </source>
</reference>
<dbReference type="SUPFAM" id="SSF52467">
    <property type="entry name" value="DHS-like NAD/FAD-binding domain"/>
    <property type="match status" value="1"/>
</dbReference>
<evidence type="ECO:0000256" key="3">
    <source>
        <dbReference type="RuleBase" id="RU362132"/>
    </source>
</evidence>
<dbReference type="NCBIfam" id="NF006052">
    <property type="entry name" value="PRK08199.1"/>
    <property type="match status" value="1"/>
</dbReference>
<dbReference type="PANTHER" id="PTHR18968:SF120">
    <property type="entry name" value="ACETOLACTATE SYNTHASE LARGE SUBUNIT"/>
    <property type="match status" value="1"/>
</dbReference>
<dbReference type="InterPro" id="IPR029061">
    <property type="entry name" value="THDP-binding"/>
</dbReference>
<evidence type="ECO:0000313" key="8">
    <source>
        <dbReference type="Proteomes" id="UP001162135"/>
    </source>
</evidence>
<dbReference type="InterPro" id="IPR012000">
    <property type="entry name" value="Thiamin_PyroP_enz_cen_dom"/>
</dbReference>
<evidence type="ECO:0000259" key="5">
    <source>
        <dbReference type="Pfam" id="PF02775"/>
    </source>
</evidence>
<dbReference type="Gene3D" id="3.40.50.970">
    <property type="match status" value="2"/>
</dbReference>
<comment type="caution">
    <text evidence="7">The sequence shown here is derived from an EMBL/GenBank/DDBJ whole genome shotgun (WGS) entry which is preliminary data.</text>
</comment>
<dbReference type="Pfam" id="PF00205">
    <property type="entry name" value="TPP_enzyme_M"/>
    <property type="match status" value="1"/>
</dbReference>
<dbReference type="PANTHER" id="PTHR18968">
    <property type="entry name" value="THIAMINE PYROPHOSPHATE ENZYMES"/>
    <property type="match status" value="1"/>
</dbReference>
<evidence type="ECO:0000256" key="1">
    <source>
        <dbReference type="ARBA" id="ARBA00007812"/>
    </source>
</evidence>
<keyword evidence="8" id="KW-1185">Reference proteome</keyword>
<feature type="domain" description="Thiamine pyrophosphate enzyme central" evidence="4">
    <location>
        <begin position="200"/>
        <end position="337"/>
    </location>
</feature>
<gene>
    <name evidence="7" type="ORF">CUR86_17115</name>
</gene>
<evidence type="ECO:0000256" key="2">
    <source>
        <dbReference type="ARBA" id="ARBA00023052"/>
    </source>
</evidence>
<dbReference type="RefSeq" id="WP_110717653.1">
    <property type="nucleotide sequence ID" value="NZ_PGFS01000001.1"/>
</dbReference>